<dbReference type="Pfam" id="PF11380">
    <property type="entry name" value="Stealth_CR2"/>
    <property type="match status" value="1"/>
</dbReference>
<evidence type="ECO:0000256" key="1">
    <source>
        <dbReference type="ARBA" id="ARBA00007583"/>
    </source>
</evidence>
<accession>A0A3N0IZI9</accession>
<evidence type="ECO:0000313" key="7">
    <source>
        <dbReference type="EMBL" id="RDB70370.1"/>
    </source>
</evidence>
<dbReference type="EMBL" id="QICC01000013">
    <property type="protein sequence ID" value="RNM42408.1"/>
    <property type="molecule type" value="Genomic_DNA"/>
</dbReference>
<dbReference type="Proteomes" id="UP000253817">
    <property type="component" value="Unassembled WGS sequence"/>
</dbReference>
<keyword evidence="9" id="KW-1185">Reference proteome</keyword>
<gene>
    <name evidence="7" type="ORF">C1876_03800</name>
    <name evidence="8" type="ORF">DMP09_05115</name>
</gene>
<organism evidence="8 10">
    <name type="scientific">Eggerthella sinensis</name>
    <dbReference type="NCBI Taxonomy" id="242230"/>
    <lineage>
        <taxon>Bacteria</taxon>
        <taxon>Bacillati</taxon>
        <taxon>Actinomycetota</taxon>
        <taxon>Coriobacteriia</taxon>
        <taxon>Eggerthellales</taxon>
        <taxon>Eggerthellaceae</taxon>
        <taxon>Eggerthella</taxon>
    </lineage>
</organism>
<keyword evidence="3" id="KW-0270">Exopolysaccharide synthesis</keyword>
<name>A0A3N0IZI9_9ACTN</name>
<sequence length="376" mass="43995">MDGAVRLPERGRRGRSVPAEDARDIHDADQNGHVKGGQEVSPVEDFPVDVVVTWVDGSDEGWAAERARYERNDSSIADDWAKGAIRFRDWNTLRYWFRGIEQNMPWVRYVHFVTYGHVPSWLNERNPHLRIVRHEDFIPSRYLPTFNSHTIELNFHRIPELAEHFVYFNDDVYALRPLAKSDLFKRGLPCDFAALNAPSRDRYNKLLMEVNNVAVINRHFRKNKVLRDHFFKWFNPKYGAKMLRTLCLLPWPRFTGFIEQHTVQTFLKSTFETLWEEEYDELDATCLTKFRAYENVTPWLVRDWQLVTGSFAPSDLRGRRYFKQAVDADMLAQVFGGQYSIVCINDVATAETFPAERRALASAFDGLFPDKSSFER</sequence>
<evidence type="ECO:0000313" key="9">
    <source>
        <dbReference type="Proteomes" id="UP000253817"/>
    </source>
</evidence>
<dbReference type="EMBL" id="PPTT01000005">
    <property type="protein sequence ID" value="RDB70370.1"/>
    <property type="molecule type" value="Genomic_DNA"/>
</dbReference>
<feature type="compositionally biased region" description="Basic and acidic residues" evidence="4">
    <location>
        <begin position="18"/>
        <end position="32"/>
    </location>
</feature>
<feature type="domain" description="Stealth protein CR1 conserved region 1" evidence="6">
    <location>
        <begin position="46"/>
        <end position="72"/>
    </location>
</feature>
<dbReference type="Proteomes" id="UP000270112">
    <property type="component" value="Unassembled WGS sequence"/>
</dbReference>
<dbReference type="PANTHER" id="PTHR24045">
    <property type="match status" value="1"/>
</dbReference>
<keyword evidence="2" id="KW-0808">Transferase</keyword>
<proteinExistence type="inferred from homology"/>
<dbReference type="InterPro" id="IPR047141">
    <property type="entry name" value="Stealth"/>
</dbReference>
<reference evidence="10" key="2">
    <citation type="submission" date="2018-05" db="EMBL/GenBank/DDBJ databases">
        <title>Genome Sequencing of selected type strains of the family Eggerthellaceae.</title>
        <authorList>
            <person name="Danylec N."/>
            <person name="Stoll D.A."/>
            <person name="Doetsch A."/>
            <person name="Huch M."/>
        </authorList>
    </citation>
    <scope>NUCLEOTIDE SEQUENCE [LARGE SCALE GENOMIC DNA]</scope>
    <source>
        <strain evidence="10">DSM 16107</strain>
    </source>
</reference>
<dbReference type="InterPro" id="IPR021520">
    <property type="entry name" value="Stealth_CR2"/>
</dbReference>
<comment type="similarity">
    <text evidence="1">Belongs to the stealth family.</text>
</comment>
<evidence type="ECO:0000259" key="5">
    <source>
        <dbReference type="Pfam" id="PF11380"/>
    </source>
</evidence>
<feature type="region of interest" description="Disordered" evidence="4">
    <location>
        <begin position="1"/>
        <end position="40"/>
    </location>
</feature>
<feature type="domain" description="Stealth protein CR2 conserved region 2" evidence="5">
    <location>
        <begin position="86"/>
        <end position="185"/>
    </location>
</feature>
<evidence type="ECO:0000256" key="3">
    <source>
        <dbReference type="ARBA" id="ARBA00023169"/>
    </source>
</evidence>
<evidence type="ECO:0000256" key="4">
    <source>
        <dbReference type="SAM" id="MobiDB-lite"/>
    </source>
</evidence>
<evidence type="ECO:0000313" key="10">
    <source>
        <dbReference type="Proteomes" id="UP000270112"/>
    </source>
</evidence>
<dbReference type="GO" id="GO:0000271">
    <property type="term" value="P:polysaccharide biosynthetic process"/>
    <property type="evidence" value="ECO:0007669"/>
    <property type="project" value="UniProtKB-KW"/>
</dbReference>
<dbReference type="PANTHER" id="PTHR24045:SF0">
    <property type="entry name" value="N-ACETYLGLUCOSAMINE-1-PHOSPHOTRANSFERASE SUBUNITS ALPHA_BETA"/>
    <property type="match status" value="1"/>
</dbReference>
<dbReference type="GO" id="GO:0016772">
    <property type="term" value="F:transferase activity, transferring phosphorus-containing groups"/>
    <property type="evidence" value="ECO:0007669"/>
    <property type="project" value="InterPro"/>
</dbReference>
<dbReference type="Pfam" id="PF17101">
    <property type="entry name" value="Stealth_CR1"/>
    <property type="match status" value="1"/>
</dbReference>
<dbReference type="InterPro" id="IPR031358">
    <property type="entry name" value="Stealth_CR1"/>
</dbReference>
<protein>
    <recommendedName>
        <fullName evidence="11">Capsular biosynthesis protein</fullName>
    </recommendedName>
</protein>
<evidence type="ECO:0000313" key="8">
    <source>
        <dbReference type="EMBL" id="RNM42408.1"/>
    </source>
</evidence>
<evidence type="ECO:0008006" key="11">
    <source>
        <dbReference type="Google" id="ProtNLM"/>
    </source>
</evidence>
<reference evidence="7 9" key="1">
    <citation type="journal article" date="2018" name="Elife">
        <title>Discovery and characterization of a prevalent human gut bacterial enzyme sufficient for the inactivation of a family of plant toxins.</title>
        <authorList>
            <person name="Koppel N."/>
            <person name="Bisanz J.E."/>
            <person name="Pandelia M.E."/>
            <person name="Turnbaugh P.J."/>
            <person name="Balskus E.P."/>
        </authorList>
    </citation>
    <scope>NUCLEOTIDE SEQUENCE [LARGE SCALE GENOMIC DNA]</scope>
    <source>
        <strain evidence="7 9">DSM 16107</strain>
    </source>
</reference>
<evidence type="ECO:0000259" key="6">
    <source>
        <dbReference type="Pfam" id="PF17101"/>
    </source>
</evidence>
<reference evidence="8" key="3">
    <citation type="journal article" date="2019" name="Microbiol. Resour. Announc.">
        <title>Draft Genome Sequences of Type Strains of Gordonibacter faecihominis, Paraeggerthella hongkongensis, Parvibacter caecicola,Slackia equolifaciens, Slackia faecicanis, and Slackia isoflavoniconvertens.</title>
        <authorList>
            <person name="Danylec N."/>
            <person name="Stoll D.A."/>
            <person name="Dotsch A."/>
            <person name="Huch M."/>
        </authorList>
    </citation>
    <scope>NUCLEOTIDE SEQUENCE</scope>
    <source>
        <strain evidence="8">DSM 16107</strain>
    </source>
</reference>
<dbReference type="AlphaFoldDB" id="A0A3N0IZI9"/>
<comment type="caution">
    <text evidence="8">The sequence shown here is derived from an EMBL/GenBank/DDBJ whole genome shotgun (WGS) entry which is preliminary data.</text>
</comment>
<evidence type="ECO:0000256" key="2">
    <source>
        <dbReference type="ARBA" id="ARBA00022679"/>
    </source>
</evidence>